<accession>A0ACC1R5S4</accession>
<evidence type="ECO:0000313" key="2">
    <source>
        <dbReference type="Proteomes" id="UP001148737"/>
    </source>
</evidence>
<name>A0ACC1R5S4_9HYPO</name>
<reference evidence="1" key="1">
    <citation type="submission" date="2022-07" db="EMBL/GenBank/DDBJ databases">
        <title>Genome Sequence of Lecanicillium saksenae.</title>
        <authorList>
            <person name="Buettner E."/>
        </authorList>
    </citation>
    <scope>NUCLEOTIDE SEQUENCE</scope>
    <source>
        <strain evidence="1">VT-O1</strain>
    </source>
</reference>
<evidence type="ECO:0000313" key="1">
    <source>
        <dbReference type="EMBL" id="KAJ3497402.1"/>
    </source>
</evidence>
<dbReference type="EMBL" id="JANAKD010000113">
    <property type="protein sequence ID" value="KAJ3497402.1"/>
    <property type="molecule type" value="Genomic_DNA"/>
</dbReference>
<proteinExistence type="predicted"/>
<sequence length="414" mass="45118">MALDTETLSPSLPPDFKQTYLPSPNADRRILEGQGDDMQFVQNGDNPKGLIKLEWTDSSESSNDFRSDIFTRPTLPMLEAIVQTTLGDCTADEDKTTVSFQEYVANLVGHEAALLVMSGTMGNQVALRTILRSPPHAILADHRGHIATLEGGGATSICGAMIKAIVPSNGHHLTVDDIKEQAILRETVFDCPTRVISLENTLSGTIMPFEDMRAISRWARSQDPPIHMHLDGARLWEAVTAGVCKLGEVGEYFDSIQLCLTKGLGAPLGSVITGTAAFIKRAKWSRHLLGGGVRSSGIITAPARVAIENVFFGGKLRWAHEKAKRATEVWLNLGGKVKLPTETNMVWLDLPASGVDRDDFYAAGRDLNLKISNSLFVGRLVFHYQISDAALARLCDVFRIVLGSRPAQATNDNK</sequence>
<dbReference type="Proteomes" id="UP001148737">
    <property type="component" value="Unassembled WGS sequence"/>
</dbReference>
<protein>
    <submittedName>
        <fullName evidence="1">Uncharacterized protein</fullName>
    </submittedName>
</protein>
<keyword evidence="2" id="KW-1185">Reference proteome</keyword>
<gene>
    <name evidence="1" type="ORF">NLG97_g1932</name>
</gene>
<organism evidence="1 2">
    <name type="scientific">Lecanicillium saksenae</name>
    <dbReference type="NCBI Taxonomy" id="468837"/>
    <lineage>
        <taxon>Eukaryota</taxon>
        <taxon>Fungi</taxon>
        <taxon>Dikarya</taxon>
        <taxon>Ascomycota</taxon>
        <taxon>Pezizomycotina</taxon>
        <taxon>Sordariomycetes</taxon>
        <taxon>Hypocreomycetidae</taxon>
        <taxon>Hypocreales</taxon>
        <taxon>Cordycipitaceae</taxon>
        <taxon>Lecanicillium</taxon>
    </lineage>
</organism>
<comment type="caution">
    <text evidence="1">The sequence shown here is derived from an EMBL/GenBank/DDBJ whole genome shotgun (WGS) entry which is preliminary data.</text>
</comment>